<evidence type="ECO:0000256" key="1">
    <source>
        <dbReference type="SAM" id="MobiDB-lite"/>
    </source>
</evidence>
<comment type="caution">
    <text evidence="2">The sequence shown here is derived from an EMBL/GenBank/DDBJ whole genome shotgun (WGS) entry which is preliminary data.</text>
</comment>
<name>A0AAN8LC45_9TELE</name>
<gene>
    <name evidence="2" type="ORF">J4Q44_G00205850</name>
</gene>
<dbReference type="Proteomes" id="UP001356427">
    <property type="component" value="Unassembled WGS sequence"/>
</dbReference>
<evidence type="ECO:0000313" key="2">
    <source>
        <dbReference type="EMBL" id="KAK6309122.1"/>
    </source>
</evidence>
<keyword evidence="3" id="KW-1185">Reference proteome</keyword>
<sequence>MTDQKLVCKGRHAACLASTTSSRFGPYLERTQNLASTRDRPPEKSAPREKLAIHWDTNSELWS</sequence>
<proteinExistence type="predicted"/>
<dbReference type="EMBL" id="JAGTTL010000018">
    <property type="protein sequence ID" value="KAK6309122.1"/>
    <property type="molecule type" value="Genomic_DNA"/>
</dbReference>
<dbReference type="AlphaFoldDB" id="A0AAN8LC45"/>
<organism evidence="2 3">
    <name type="scientific">Coregonus suidteri</name>
    <dbReference type="NCBI Taxonomy" id="861788"/>
    <lineage>
        <taxon>Eukaryota</taxon>
        <taxon>Metazoa</taxon>
        <taxon>Chordata</taxon>
        <taxon>Craniata</taxon>
        <taxon>Vertebrata</taxon>
        <taxon>Euteleostomi</taxon>
        <taxon>Actinopterygii</taxon>
        <taxon>Neopterygii</taxon>
        <taxon>Teleostei</taxon>
        <taxon>Protacanthopterygii</taxon>
        <taxon>Salmoniformes</taxon>
        <taxon>Salmonidae</taxon>
        <taxon>Coregoninae</taxon>
        <taxon>Coregonus</taxon>
    </lineage>
</organism>
<feature type="region of interest" description="Disordered" evidence="1">
    <location>
        <begin position="31"/>
        <end position="63"/>
    </location>
</feature>
<feature type="compositionally biased region" description="Basic and acidic residues" evidence="1">
    <location>
        <begin position="37"/>
        <end position="53"/>
    </location>
</feature>
<evidence type="ECO:0000313" key="3">
    <source>
        <dbReference type="Proteomes" id="UP001356427"/>
    </source>
</evidence>
<protein>
    <submittedName>
        <fullName evidence="2">Uncharacterized protein</fullName>
    </submittedName>
</protein>
<accession>A0AAN8LC45</accession>
<reference evidence="2 3" key="1">
    <citation type="submission" date="2021-04" db="EMBL/GenBank/DDBJ databases">
        <authorList>
            <person name="De Guttry C."/>
            <person name="Zahm M."/>
            <person name="Klopp C."/>
            <person name="Cabau C."/>
            <person name="Louis A."/>
            <person name="Berthelot C."/>
            <person name="Parey E."/>
            <person name="Roest Crollius H."/>
            <person name="Montfort J."/>
            <person name="Robinson-Rechavi M."/>
            <person name="Bucao C."/>
            <person name="Bouchez O."/>
            <person name="Gislard M."/>
            <person name="Lluch J."/>
            <person name="Milhes M."/>
            <person name="Lampietro C."/>
            <person name="Lopez Roques C."/>
            <person name="Donnadieu C."/>
            <person name="Braasch I."/>
            <person name="Desvignes T."/>
            <person name="Postlethwait J."/>
            <person name="Bobe J."/>
            <person name="Wedekind C."/>
            <person name="Guiguen Y."/>
        </authorList>
    </citation>
    <scope>NUCLEOTIDE SEQUENCE [LARGE SCALE GENOMIC DNA]</scope>
    <source>
        <strain evidence="2">Cs_M1</strain>
        <tissue evidence="2">Blood</tissue>
    </source>
</reference>